<dbReference type="InterPro" id="IPR008136">
    <property type="entry name" value="CinA_C"/>
</dbReference>
<dbReference type="PIRSF" id="PIRSF006728">
    <property type="entry name" value="CinA"/>
    <property type="match status" value="1"/>
</dbReference>
<dbReference type="PANTHER" id="PTHR13939">
    <property type="entry name" value="NICOTINAMIDE-NUCLEOTIDE AMIDOHYDROLASE PNCC"/>
    <property type="match status" value="1"/>
</dbReference>
<dbReference type="Pfam" id="PF18146">
    <property type="entry name" value="CinA_KH"/>
    <property type="match status" value="1"/>
</dbReference>
<dbReference type="Pfam" id="PF00994">
    <property type="entry name" value="MoCF_biosynth"/>
    <property type="match status" value="1"/>
</dbReference>
<dbReference type="Pfam" id="PF02464">
    <property type="entry name" value="CinA"/>
    <property type="match status" value="1"/>
</dbReference>
<dbReference type="EMBL" id="QYUJ01000014">
    <property type="protein sequence ID" value="RJF72578.1"/>
    <property type="molecule type" value="Genomic_DNA"/>
</dbReference>
<dbReference type="PANTHER" id="PTHR13939:SF0">
    <property type="entry name" value="NMN AMIDOHYDROLASE-LIKE PROTEIN YFAY"/>
    <property type="match status" value="1"/>
</dbReference>
<dbReference type="InterPro" id="IPR001453">
    <property type="entry name" value="MoaB/Mog_dom"/>
</dbReference>
<dbReference type="InterPro" id="IPR041424">
    <property type="entry name" value="CinA_KH"/>
</dbReference>
<gene>
    <name evidence="3" type="ORF">D3875_14535</name>
</gene>
<evidence type="ECO:0000313" key="3">
    <source>
        <dbReference type="EMBL" id="RJF72578.1"/>
    </source>
</evidence>
<dbReference type="InterPro" id="IPR050101">
    <property type="entry name" value="CinA"/>
</dbReference>
<dbReference type="NCBIfam" id="TIGR00200">
    <property type="entry name" value="cinA_nterm"/>
    <property type="match status" value="1"/>
</dbReference>
<proteinExistence type="inferred from homology"/>
<evidence type="ECO:0000313" key="4">
    <source>
        <dbReference type="Proteomes" id="UP000286287"/>
    </source>
</evidence>
<dbReference type="SUPFAM" id="SSF142433">
    <property type="entry name" value="CinA-like"/>
    <property type="match status" value="1"/>
</dbReference>
<protein>
    <recommendedName>
        <fullName evidence="1">CinA-like protein</fullName>
    </recommendedName>
</protein>
<dbReference type="Proteomes" id="UP000286287">
    <property type="component" value="Unassembled WGS sequence"/>
</dbReference>
<name>A0A418V8Y7_9DEIO</name>
<organism evidence="3 4">
    <name type="scientific">Deinococcus cavernae</name>
    <dbReference type="NCBI Taxonomy" id="2320857"/>
    <lineage>
        <taxon>Bacteria</taxon>
        <taxon>Thermotogati</taxon>
        <taxon>Deinococcota</taxon>
        <taxon>Deinococci</taxon>
        <taxon>Deinococcales</taxon>
        <taxon>Deinococcaceae</taxon>
        <taxon>Deinococcus</taxon>
    </lineage>
</organism>
<dbReference type="NCBIfam" id="TIGR00177">
    <property type="entry name" value="molyb_syn"/>
    <property type="match status" value="1"/>
</dbReference>
<dbReference type="HAMAP" id="MF_00226_B">
    <property type="entry name" value="CinA_B"/>
    <property type="match status" value="1"/>
</dbReference>
<dbReference type="OrthoDB" id="9801454at2"/>
<comment type="similarity">
    <text evidence="1">Belongs to the CinA family.</text>
</comment>
<dbReference type="Gene3D" id="3.90.950.20">
    <property type="entry name" value="CinA-like"/>
    <property type="match status" value="1"/>
</dbReference>
<dbReference type="Gene3D" id="3.40.980.10">
    <property type="entry name" value="MoaB/Mog-like domain"/>
    <property type="match status" value="1"/>
</dbReference>
<dbReference type="InterPro" id="IPR008135">
    <property type="entry name" value="Competence-induced_CinA"/>
</dbReference>
<accession>A0A418V8Y7</accession>
<feature type="domain" description="MoaB/Mog" evidence="2">
    <location>
        <begin position="5"/>
        <end position="177"/>
    </location>
</feature>
<dbReference type="CDD" id="cd00885">
    <property type="entry name" value="cinA"/>
    <property type="match status" value="1"/>
</dbReference>
<sequence length="409" mass="43366">MLRAEIISVGTELLFGEITDTNAAFLAAELVARGVTLNRKIVIGDHLPTLTQVLQDALERADLILLGGGLGPTDDDLTREAVAAALGETPSEDAELLAWLEGLYAARGRDMPRSNRKQTWLIPSAQALANPVGTAPGWYVQPRGPRYAGKVIVALPGPPREMKKMWAEQVLPHLPLPDHAILHTTIHTQGIGESNLVEVLGDLTRGQNPSLGTYARKTGVDVRVSASAPTHDEAQALLHPALSQVRERLQRWTWGEDGDTLAGALQHTLGGRTLGVIEAGSAGHLCTLLAGQAAQSILHDAAITENHARLITLGLTPVTLRDRGLVSEQAALELAAGAREHLDADIGLAVVLSVGGDQAGQAHAAIDTGDTRQVTTLNWPGDPEQIRERAAVAALALAYRTLRPGGWQG</sequence>
<dbReference type="RefSeq" id="WP_119764847.1">
    <property type="nucleotide sequence ID" value="NZ_QYUJ01000014.1"/>
</dbReference>
<dbReference type="InterPro" id="IPR036653">
    <property type="entry name" value="CinA-like_C"/>
</dbReference>
<evidence type="ECO:0000259" key="2">
    <source>
        <dbReference type="SMART" id="SM00852"/>
    </source>
</evidence>
<reference evidence="3 4" key="1">
    <citation type="submission" date="2018-09" db="EMBL/GenBank/DDBJ databases">
        <authorList>
            <person name="Zhu H."/>
        </authorList>
    </citation>
    <scope>NUCLEOTIDE SEQUENCE [LARGE SCALE GENOMIC DNA]</scope>
    <source>
        <strain evidence="3 4">K2S05-167</strain>
    </source>
</reference>
<dbReference type="Gene3D" id="3.30.70.2860">
    <property type="match status" value="1"/>
</dbReference>
<dbReference type="SMART" id="SM00852">
    <property type="entry name" value="MoCF_biosynth"/>
    <property type="match status" value="1"/>
</dbReference>
<comment type="caution">
    <text evidence="3">The sequence shown here is derived from an EMBL/GenBank/DDBJ whole genome shotgun (WGS) entry which is preliminary data.</text>
</comment>
<dbReference type="SUPFAM" id="SSF53218">
    <property type="entry name" value="Molybdenum cofactor biosynthesis proteins"/>
    <property type="match status" value="1"/>
</dbReference>
<keyword evidence="4" id="KW-1185">Reference proteome</keyword>
<dbReference type="AlphaFoldDB" id="A0A418V8Y7"/>
<evidence type="ECO:0000256" key="1">
    <source>
        <dbReference type="HAMAP-Rule" id="MF_00226"/>
    </source>
</evidence>
<dbReference type="InterPro" id="IPR036425">
    <property type="entry name" value="MoaB/Mog-like_dom_sf"/>
</dbReference>